<protein>
    <submittedName>
        <fullName evidence="1">Uncharacterized protein</fullName>
    </submittedName>
</protein>
<accession>A0A2P2N3T7</accession>
<organism evidence="1">
    <name type="scientific">Rhizophora mucronata</name>
    <name type="common">Asiatic mangrove</name>
    <dbReference type="NCBI Taxonomy" id="61149"/>
    <lineage>
        <taxon>Eukaryota</taxon>
        <taxon>Viridiplantae</taxon>
        <taxon>Streptophyta</taxon>
        <taxon>Embryophyta</taxon>
        <taxon>Tracheophyta</taxon>
        <taxon>Spermatophyta</taxon>
        <taxon>Magnoliopsida</taxon>
        <taxon>eudicotyledons</taxon>
        <taxon>Gunneridae</taxon>
        <taxon>Pentapetalae</taxon>
        <taxon>rosids</taxon>
        <taxon>fabids</taxon>
        <taxon>Malpighiales</taxon>
        <taxon>Rhizophoraceae</taxon>
        <taxon>Rhizophora</taxon>
    </lineage>
</organism>
<dbReference type="EMBL" id="GGEC01056655">
    <property type="protein sequence ID" value="MBX37139.1"/>
    <property type="molecule type" value="Transcribed_RNA"/>
</dbReference>
<sequence length="41" mass="5341">MMEFMPWEVHKIKTYVETNWELWRYLFRKRIYSMILQRISS</sequence>
<dbReference type="AlphaFoldDB" id="A0A2P2N3T7"/>
<reference evidence="1" key="1">
    <citation type="submission" date="2018-02" db="EMBL/GenBank/DDBJ databases">
        <title>Rhizophora mucronata_Transcriptome.</title>
        <authorList>
            <person name="Meera S.P."/>
            <person name="Sreeshan A."/>
            <person name="Augustine A."/>
        </authorList>
    </citation>
    <scope>NUCLEOTIDE SEQUENCE</scope>
    <source>
        <tissue evidence="1">Leaf</tissue>
    </source>
</reference>
<proteinExistence type="predicted"/>
<evidence type="ECO:0000313" key="1">
    <source>
        <dbReference type="EMBL" id="MBX37139.1"/>
    </source>
</evidence>
<name>A0A2P2N3T7_RHIMU</name>